<evidence type="ECO:0000313" key="3">
    <source>
        <dbReference type="EMBL" id="GAA4700099.1"/>
    </source>
</evidence>
<feature type="domain" description="Helix-turn-helix" evidence="2">
    <location>
        <begin position="8"/>
        <end position="56"/>
    </location>
</feature>
<dbReference type="RefSeq" id="WP_345273420.1">
    <property type="nucleotide sequence ID" value="NZ_BAABIM010000007.1"/>
</dbReference>
<dbReference type="Proteomes" id="UP001500621">
    <property type="component" value="Unassembled WGS sequence"/>
</dbReference>
<gene>
    <name evidence="3" type="ORF">GCM10023226_43700</name>
</gene>
<organism evidence="3 4">
    <name type="scientific">Nocardioides nanhaiensis</name>
    <dbReference type="NCBI Taxonomy" id="1476871"/>
    <lineage>
        <taxon>Bacteria</taxon>
        <taxon>Bacillati</taxon>
        <taxon>Actinomycetota</taxon>
        <taxon>Actinomycetes</taxon>
        <taxon>Propionibacteriales</taxon>
        <taxon>Nocardioidaceae</taxon>
        <taxon>Nocardioides</taxon>
    </lineage>
</organism>
<dbReference type="SUPFAM" id="SSF46955">
    <property type="entry name" value="Putative DNA-binding domain"/>
    <property type="match status" value="1"/>
</dbReference>
<sequence length="91" mass="9969">MPAPRFHTLADVAELLNTSSAQVYAMVRRGELAAIRIGGRGQWRVEASKLEEYIQRMYAETQTYVAQHPFEDASEQPAARGTSADGVASEG</sequence>
<feature type="region of interest" description="Disordered" evidence="1">
    <location>
        <begin position="69"/>
        <end position="91"/>
    </location>
</feature>
<evidence type="ECO:0000259" key="2">
    <source>
        <dbReference type="Pfam" id="PF12728"/>
    </source>
</evidence>
<proteinExistence type="predicted"/>
<keyword evidence="4" id="KW-1185">Reference proteome</keyword>
<protein>
    <submittedName>
        <fullName evidence="3">Helix-turn-helix domain-containing protein</fullName>
    </submittedName>
</protein>
<dbReference type="InterPro" id="IPR041657">
    <property type="entry name" value="HTH_17"/>
</dbReference>
<dbReference type="InterPro" id="IPR010093">
    <property type="entry name" value="SinI_DNA-bd"/>
</dbReference>
<reference evidence="4" key="1">
    <citation type="journal article" date="2019" name="Int. J. Syst. Evol. Microbiol.">
        <title>The Global Catalogue of Microorganisms (GCM) 10K type strain sequencing project: providing services to taxonomists for standard genome sequencing and annotation.</title>
        <authorList>
            <consortium name="The Broad Institute Genomics Platform"/>
            <consortium name="The Broad Institute Genome Sequencing Center for Infectious Disease"/>
            <person name="Wu L."/>
            <person name="Ma J."/>
        </authorList>
    </citation>
    <scope>NUCLEOTIDE SEQUENCE [LARGE SCALE GENOMIC DNA]</scope>
    <source>
        <strain evidence="4">JCM 18127</strain>
    </source>
</reference>
<dbReference type="NCBIfam" id="TIGR01764">
    <property type="entry name" value="excise"/>
    <property type="match status" value="1"/>
</dbReference>
<evidence type="ECO:0000256" key="1">
    <source>
        <dbReference type="SAM" id="MobiDB-lite"/>
    </source>
</evidence>
<accession>A0ABP8X597</accession>
<dbReference type="Pfam" id="PF12728">
    <property type="entry name" value="HTH_17"/>
    <property type="match status" value="1"/>
</dbReference>
<dbReference type="InterPro" id="IPR009061">
    <property type="entry name" value="DNA-bd_dom_put_sf"/>
</dbReference>
<evidence type="ECO:0000313" key="4">
    <source>
        <dbReference type="Proteomes" id="UP001500621"/>
    </source>
</evidence>
<name>A0ABP8X597_9ACTN</name>
<comment type="caution">
    <text evidence="3">The sequence shown here is derived from an EMBL/GenBank/DDBJ whole genome shotgun (WGS) entry which is preliminary data.</text>
</comment>
<dbReference type="EMBL" id="BAABIM010000007">
    <property type="protein sequence ID" value="GAA4700099.1"/>
    <property type="molecule type" value="Genomic_DNA"/>
</dbReference>